<dbReference type="SUPFAM" id="SSF141371">
    <property type="entry name" value="PilZ domain-like"/>
    <property type="match status" value="2"/>
</dbReference>
<evidence type="ECO:0000259" key="2">
    <source>
        <dbReference type="Pfam" id="PF07238"/>
    </source>
</evidence>
<dbReference type="InterPro" id="IPR009875">
    <property type="entry name" value="PilZ_domain"/>
</dbReference>
<feature type="region of interest" description="Disordered" evidence="1">
    <location>
        <begin position="1"/>
        <end position="20"/>
    </location>
</feature>
<dbReference type="Pfam" id="PF07238">
    <property type="entry name" value="PilZ"/>
    <property type="match status" value="2"/>
</dbReference>
<dbReference type="Gene3D" id="2.40.10.220">
    <property type="entry name" value="predicted glycosyltransferase like domains"/>
    <property type="match status" value="1"/>
</dbReference>
<accession>A0A7X5XZ74</accession>
<evidence type="ECO:0000313" key="4">
    <source>
        <dbReference type="Proteomes" id="UP000531251"/>
    </source>
</evidence>
<gene>
    <name evidence="3" type="ORF">GGR89_001978</name>
</gene>
<evidence type="ECO:0000256" key="1">
    <source>
        <dbReference type="SAM" id="MobiDB-lite"/>
    </source>
</evidence>
<dbReference type="EMBL" id="JAATJB010000005">
    <property type="protein sequence ID" value="NJB97663.1"/>
    <property type="molecule type" value="Genomic_DNA"/>
</dbReference>
<feature type="domain" description="PilZ" evidence="2">
    <location>
        <begin position="24"/>
        <end position="102"/>
    </location>
</feature>
<protein>
    <recommendedName>
        <fullName evidence="2">PilZ domain-containing protein</fullName>
    </recommendedName>
</protein>
<comment type="caution">
    <text evidence="3">The sequence shown here is derived from an EMBL/GenBank/DDBJ whole genome shotgun (WGS) entry which is preliminary data.</text>
</comment>
<evidence type="ECO:0000313" key="3">
    <source>
        <dbReference type="EMBL" id="NJB97663.1"/>
    </source>
</evidence>
<reference evidence="3 4" key="1">
    <citation type="submission" date="2020-03" db="EMBL/GenBank/DDBJ databases">
        <title>Genomic Encyclopedia of Type Strains, Phase IV (KMG-IV): sequencing the most valuable type-strain genomes for metagenomic binning, comparative biology and taxonomic classification.</title>
        <authorList>
            <person name="Goeker M."/>
        </authorList>
    </citation>
    <scope>NUCLEOTIDE SEQUENCE [LARGE SCALE GENOMIC DNA]</scope>
    <source>
        <strain evidence="3 4">DSM 7225</strain>
    </source>
</reference>
<name>A0A7X5XZ74_9SPHN</name>
<dbReference type="Proteomes" id="UP000531251">
    <property type="component" value="Unassembled WGS sequence"/>
</dbReference>
<sequence>MGAAEHQFDHNASDPGPWAARAPRTVTTLMVGKLICTGAGEQLCRVRNISASGMMLETPFPLREGDRIVVELRGGPVLEGQIMWVSEGRAGVQFHEAIDVEDVLAAAKGSSPAARLRRAVPRAPRFAIAGNARLVCNGVSHNVVMENISQSGARVRLSNQPDLDRVMTLVVPGLSPRSCTVRWAEDDSAGVAFIEMIPYAELSAWLNAAQPPR</sequence>
<keyword evidence="4" id="KW-1185">Reference proteome</keyword>
<feature type="domain" description="PilZ" evidence="2">
    <location>
        <begin position="122"/>
        <end position="197"/>
    </location>
</feature>
<dbReference type="RefSeq" id="WP_125971902.1">
    <property type="nucleotide sequence ID" value="NZ_BAAADY010000041.1"/>
</dbReference>
<dbReference type="GO" id="GO:0035438">
    <property type="term" value="F:cyclic-di-GMP binding"/>
    <property type="evidence" value="ECO:0007669"/>
    <property type="project" value="InterPro"/>
</dbReference>
<proteinExistence type="predicted"/>
<feature type="compositionally biased region" description="Basic and acidic residues" evidence="1">
    <location>
        <begin position="1"/>
        <end position="12"/>
    </location>
</feature>
<dbReference type="AlphaFoldDB" id="A0A7X5XZ74"/>
<organism evidence="3 4">
    <name type="scientific">Sphingomonas trueperi</name>
    <dbReference type="NCBI Taxonomy" id="53317"/>
    <lineage>
        <taxon>Bacteria</taxon>
        <taxon>Pseudomonadati</taxon>
        <taxon>Pseudomonadota</taxon>
        <taxon>Alphaproteobacteria</taxon>
        <taxon>Sphingomonadales</taxon>
        <taxon>Sphingomonadaceae</taxon>
        <taxon>Sphingomonas</taxon>
    </lineage>
</organism>